<proteinExistence type="predicted"/>
<keyword evidence="3" id="KW-1185">Reference proteome</keyword>
<keyword evidence="1" id="KW-1133">Transmembrane helix</keyword>
<gene>
    <name evidence="2" type="ORF">SteCoe_23773</name>
</gene>
<sequence>MFCRGTKYFFQGILRFFDIASDIFYLFSTEFFNIYLFWGMIGTMIAPSMAIILILTLNAFNSKTKTDLLHNFFYYLFMLIAYPTGISAYFFGVYVCCCMKGKAQSPENEEILYNIRYLDNNWKAVDLIFKCIPQIALQSCNNILSGKWALIAYVSILTSLLSSVYTLVSFCCLVDEERRKEDDKKITQIAAQEVQNISNNRSEDNMPSFIKVNGKINRSLRADENSWFEQDS</sequence>
<evidence type="ECO:0000313" key="2">
    <source>
        <dbReference type="EMBL" id="OMJ76761.1"/>
    </source>
</evidence>
<organism evidence="2 3">
    <name type="scientific">Stentor coeruleus</name>
    <dbReference type="NCBI Taxonomy" id="5963"/>
    <lineage>
        <taxon>Eukaryota</taxon>
        <taxon>Sar</taxon>
        <taxon>Alveolata</taxon>
        <taxon>Ciliophora</taxon>
        <taxon>Postciliodesmatophora</taxon>
        <taxon>Heterotrichea</taxon>
        <taxon>Heterotrichida</taxon>
        <taxon>Stentoridae</taxon>
        <taxon>Stentor</taxon>
    </lineage>
</organism>
<reference evidence="2 3" key="1">
    <citation type="submission" date="2016-11" db="EMBL/GenBank/DDBJ databases">
        <title>The macronuclear genome of Stentor coeruleus: a giant cell with tiny introns.</title>
        <authorList>
            <person name="Slabodnick M."/>
            <person name="Ruby J.G."/>
            <person name="Reiff S.B."/>
            <person name="Swart E.C."/>
            <person name="Gosai S."/>
            <person name="Prabakaran S."/>
            <person name="Witkowska E."/>
            <person name="Larue G.E."/>
            <person name="Fisher S."/>
            <person name="Freeman R.M."/>
            <person name="Gunawardena J."/>
            <person name="Chu W."/>
            <person name="Stover N.A."/>
            <person name="Gregory B.D."/>
            <person name="Nowacki M."/>
            <person name="Derisi J."/>
            <person name="Roy S.W."/>
            <person name="Marshall W.F."/>
            <person name="Sood P."/>
        </authorList>
    </citation>
    <scope>NUCLEOTIDE SEQUENCE [LARGE SCALE GENOMIC DNA]</scope>
    <source>
        <strain evidence="2">WM001</strain>
    </source>
</reference>
<evidence type="ECO:0000256" key="1">
    <source>
        <dbReference type="SAM" id="Phobius"/>
    </source>
</evidence>
<evidence type="ECO:0000313" key="3">
    <source>
        <dbReference type="Proteomes" id="UP000187209"/>
    </source>
</evidence>
<feature type="transmembrane region" description="Helical" evidence="1">
    <location>
        <begin position="34"/>
        <end position="60"/>
    </location>
</feature>
<keyword evidence="1" id="KW-0812">Transmembrane</keyword>
<protein>
    <recommendedName>
        <fullName evidence="4">XK-related protein</fullName>
    </recommendedName>
</protein>
<comment type="caution">
    <text evidence="2">The sequence shown here is derived from an EMBL/GenBank/DDBJ whole genome shotgun (WGS) entry which is preliminary data.</text>
</comment>
<keyword evidence="1" id="KW-0472">Membrane</keyword>
<evidence type="ECO:0008006" key="4">
    <source>
        <dbReference type="Google" id="ProtNLM"/>
    </source>
</evidence>
<dbReference type="EMBL" id="MPUH01000612">
    <property type="protein sequence ID" value="OMJ76761.1"/>
    <property type="molecule type" value="Genomic_DNA"/>
</dbReference>
<dbReference type="AlphaFoldDB" id="A0A1R2BJ41"/>
<feature type="transmembrane region" description="Helical" evidence="1">
    <location>
        <begin position="150"/>
        <end position="174"/>
    </location>
</feature>
<accession>A0A1R2BJ41</accession>
<name>A0A1R2BJ41_9CILI</name>
<dbReference type="Proteomes" id="UP000187209">
    <property type="component" value="Unassembled WGS sequence"/>
</dbReference>
<feature type="transmembrane region" description="Helical" evidence="1">
    <location>
        <begin position="72"/>
        <end position="95"/>
    </location>
</feature>